<gene>
    <name evidence="1" type="ORF">JL102_19225</name>
</gene>
<sequence>MAPSLAVMFYKNHYFLSTIKPKHIDVLRKTQIILKRYEKTGYQEEITFEEFFIWCYHFIYTKATDVMGERKMLEAPEKGNFEYIEEE</sequence>
<comment type="caution">
    <text evidence="1">The sequence shown here is derived from an EMBL/GenBank/DDBJ whole genome shotgun (WGS) entry which is preliminary data.</text>
</comment>
<evidence type="ECO:0000313" key="1">
    <source>
        <dbReference type="EMBL" id="MBL3658293.1"/>
    </source>
</evidence>
<protein>
    <submittedName>
        <fullName evidence="1">Uncharacterized protein</fullName>
    </submittedName>
</protein>
<evidence type="ECO:0000313" key="2">
    <source>
        <dbReference type="Proteomes" id="UP000659388"/>
    </source>
</evidence>
<keyword evidence="2" id="KW-1185">Reference proteome</keyword>
<name>A0A937FD92_9BACT</name>
<organism evidence="1 2">
    <name type="scientific">Fulvivirga sediminis</name>
    <dbReference type="NCBI Taxonomy" id="2803949"/>
    <lineage>
        <taxon>Bacteria</taxon>
        <taxon>Pseudomonadati</taxon>
        <taxon>Bacteroidota</taxon>
        <taxon>Cytophagia</taxon>
        <taxon>Cytophagales</taxon>
        <taxon>Fulvivirgaceae</taxon>
        <taxon>Fulvivirga</taxon>
    </lineage>
</organism>
<dbReference type="RefSeq" id="WP_202246089.1">
    <property type="nucleotide sequence ID" value="NZ_JAESIY010000012.1"/>
</dbReference>
<dbReference type="AlphaFoldDB" id="A0A937FD92"/>
<accession>A0A937FD92</accession>
<reference evidence="1" key="1">
    <citation type="submission" date="2021-01" db="EMBL/GenBank/DDBJ databases">
        <title>Fulvivirga kasyanovii gen. nov., sp nov., a novel member of the phylum Bacteroidetes isolated from seawater in a mussel farm.</title>
        <authorList>
            <person name="Zhao L.-H."/>
            <person name="Wang Z.-J."/>
        </authorList>
    </citation>
    <scope>NUCLEOTIDE SEQUENCE</scope>
    <source>
        <strain evidence="1">2943</strain>
    </source>
</reference>
<dbReference type="Proteomes" id="UP000659388">
    <property type="component" value="Unassembled WGS sequence"/>
</dbReference>
<dbReference type="EMBL" id="JAESIY010000012">
    <property type="protein sequence ID" value="MBL3658293.1"/>
    <property type="molecule type" value="Genomic_DNA"/>
</dbReference>
<proteinExistence type="predicted"/>